<organism evidence="2 3">
    <name type="scientific">Legionella busanensis</name>
    <dbReference type="NCBI Taxonomy" id="190655"/>
    <lineage>
        <taxon>Bacteria</taxon>
        <taxon>Pseudomonadati</taxon>
        <taxon>Pseudomonadota</taxon>
        <taxon>Gammaproteobacteria</taxon>
        <taxon>Legionellales</taxon>
        <taxon>Legionellaceae</taxon>
        <taxon>Legionella</taxon>
    </lineage>
</organism>
<evidence type="ECO:0000256" key="1">
    <source>
        <dbReference type="SAM" id="MobiDB-lite"/>
    </source>
</evidence>
<reference evidence="2 3" key="1">
    <citation type="submission" date="2018-06" db="EMBL/GenBank/DDBJ databases">
        <authorList>
            <consortium name="Pathogen Informatics"/>
            <person name="Doyle S."/>
        </authorList>
    </citation>
    <scope>NUCLEOTIDE SEQUENCE [LARGE SCALE GENOMIC DNA]</scope>
    <source>
        <strain evidence="2 3">NCTC13316</strain>
    </source>
</reference>
<name>A0A378JIV9_9GAMM</name>
<dbReference type="AlphaFoldDB" id="A0A378JIV9"/>
<proteinExistence type="predicted"/>
<feature type="region of interest" description="Disordered" evidence="1">
    <location>
        <begin position="15"/>
        <end position="46"/>
    </location>
</feature>
<dbReference type="Proteomes" id="UP000254794">
    <property type="component" value="Unassembled WGS sequence"/>
</dbReference>
<dbReference type="RefSeq" id="WP_115330789.1">
    <property type="nucleotide sequence ID" value="NZ_CAAAHP010000001.1"/>
</dbReference>
<sequence>MKKKFETKLRNTFNGLFSSSNQSIDTKGKTPGSSSDEKRKRPDSNDKIDSITKAQALTRGFLARKNYGIQQLSQKELQLYPILIKGNDPELSKEQEKELPRHIKKEKIALIGTSGMRSVELACQLSEGAPKLIVLDNSVQVTLFWRKVKEIIHHVKNEKEFLNELEAYISKDCKELDLSLYPFGNRFSKKLNNPNHTLKEFNYLEKLFKSYGFEQIKAIISNMSIIKQSWSEKDILVKIKNILARHDITTIYAYPSNIVAYMNDDIEEAEKILENIKKLNPEIAIHTDSVYFSGEGNRPENLYLVPKNKHNPSDVRKVLKIENILECQSLKSEFLNG</sequence>
<dbReference type="PROSITE" id="PS50096">
    <property type="entry name" value="IQ"/>
    <property type="match status" value="1"/>
</dbReference>
<protein>
    <submittedName>
        <fullName evidence="2">Uncharacterized protein</fullName>
    </submittedName>
</protein>
<evidence type="ECO:0000313" key="2">
    <source>
        <dbReference type="EMBL" id="STX51135.1"/>
    </source>
</evidence>
<gene>
    <name evidence="2" type="ORF">NCTC13316_01227</name>
</gene>
<keyword evidence="3" id="KW-1185">Reference proteome</keyword>
<evidence type="ECO:0000313" key="3">
    <source>
        <dbReference type="Proteomes" id="UP000254794"/>
    </source>
</evidence>
<feature type="compositionally biased region" description="Basic and acidic residues" evidence="1">
    <location>
        <begin position="35"/>
        <end position="46"/>
    </location>
</feature>
<feature type="compositionally biased region" description="Polar residues" evidence="1">
    <location>
        <begin position="15"/>
        <end position="25"/>
    </location>
</feature>
<accession>A0A378JIV9</accession>
<dbReference type="EMBL" id="UGOD01000001">
    <property type="protein sequence ID" value="STX51135.1"/>
    <property type="molecule type" value="Genomic_DNA"/>
</dbReference>
<dbReference type="OrthoDB" id="5654372at2"/>